<sequence>MENQPDPIIYNIGQLLTIRGVTQKPKTSWQMDDSGIIEDGAVAIKEGQFFYVSNTEEIMDRYDSGTIKTINA</sequence>
<dbReference type="InterPro" id="IPR011059">
    <property type="entry name" value="Metal-dep_hydrolase_composite"/>
</dbReference>
<evidence type="ECO:0000313" key="3">
    <source>
        <dbReference type="EMBL" id="SOH06210.1"/>
    </source>
</evidence>
<reference evidence="3" key="3">
    <citation type="submission" date="2017-10" db="EMBL/GenBank/DDBJ databases">
        <authorList>
            <person name="Banno H."/>
            <person name="Chua N.-H."/>
        </authorList>
    </citation>
    <scope>NUCLEOTIDE SEQUENCE [LARGE SCALE GENOMIC DNA]</scope>
    <source>
        <strain evidence="3">Kuenenia_mbr1_ru-nijmegen</strain>
    </source>
</reference>
<evidence type="ECO:0000313" key="1">
    <source>
        <dbReference type="EMBL" id="CAJ75416.1"/>
    </source>
</evidence>
<organism evidence="1">
    <name type="scientific">Kuenenia stuttgartiensis</name>
    <dbReference type="NCBI Taxonomy" id="174633"/>
    <lineage>
        <taxon>Bacteria</taxon>
        <taxon>Pseudomonadati</taxon>
        <taxon>Planctomycetota</taxon>
        <taxon>Candidatus Brocadiia</taxon>
        <taxon>Candidatus Brocadiales</taxon>
        <taxon>Candidatus Brocadiaceae</taxon>
        <taxon>Candidatus Kuenenia</taxon>
    </lineage>
</organism>
<dbReference type="Proteomes" id="UP000501926">
    <property type="component" value="Chromosome"/>
</dbReference>
<dbReference type="RefSeq" id="WP_099326683.1">
    <property type="nucleotide sequence ID" value="NZ_CP049055.1"/>
</dbReference>
<dbReference type="EMBL" id="LT934425">
    <property type="protein sequence ID" value="SOH06210.1"/>
    <property type="molecule type" value="Genomic_DNA"/>
</dbReference>
<dbReference type="EMBL" id="CT573071">
    <property type="protein sequence ID" value="CAJ75416.1"/>
    <property type="molecule type" value="Genomic_DNA"/>
</dbReference>
<evidence type="ECO:0000313" key="5">
    <source>
        <dbReference type="Proteomes" id="UP000501926"/>
    </source>
</evidence>
<dbReference type="KEGG" id="kst:KSMBR1_3737"/>
<reference evidence="4" key="4">
    <citation type="submission" date="2017-10" db="EMBL/GenBank/DDBJ databases">
        <authorList>
            <person name="Frank J."/>
        </authorList>
    </citation>
    <scope>NUCLEOTIDE SEQUENCE [LARGE SCALE GENOMIC DNA]</scope>
</reference>
<dbReference type="SUPFAM" id="SSF51338">
    <property type="entry name" value="Composite domain of metallo-dependent hydrolases"/>
    <property type="match status" value="1"/>
</dbReference>
<dbReference type="Gene3D" id="2.30.40.10">
    <property type="entry name" value="Urease, subunit C, domain 1"/>
    <property type="match status" value="1"/>
</dbReference>
<dbReference type="Proteomes" id="UP000221734">
    <property type="component" value="Chromosome Kuenenia_stuttgartiensis_MBR1"/>
</dbReference>
<keyword evidence="4" id="KW-1185">Reference proteome</keyword>
<evidence type="ECO:0000313" key="2">
    <source>
        <dbReference type="EMBL" id="QII12261.1"/>
    </source>
</evidence>
<evidence type="ECO:0000313" key="4">
    <source>
        <dbReference type="Proteomes" id="UP000221734"/>
    </source>
</evidence>
<name>Q1Q5X8_KUEST</name>
<accession>Q1Q5X8</accession>
<dbReference type="OrthoDB" id="9767366at2"/>
<reference evidence="1" key="2">
    <citation type="submission" date="2006-01" db="EMBL/GenBank/DDBJ databases">
        <authorList>
            <person name="Genoscope"/>
        </authorList>
    </citation>
    <scope>NUCLEOTIDE SEQUENCE</scope>
</reference>
<protein>
    <submittedName>
        <fullName evidence="1">Uncharacterized protein</fullName>
    </submittedName>
</protein>
<gene>
    <name evidence="2" type="ORF">KsCSTR_28820</name>
    <name evidence="3" type="ORF">KSMBR1_3737</name>
    <name evidence="1" type="ORF">kuste4654</name>
</gene>
<proteinExistence type="predicted"/>
<reference evidence="2 5" key="5">
    <citation type="submission" date="2020-02" db="EMBL/GenBank/DDBJ databases">
        <title>Newly sequenced genome of strain CSTR1 showed variability in Candidatus Kuenenia stuttgartiensis genomes.</title>
        <authorList>
            <person name="Ding C."/>
            <person name="Adrian L."/>
        </authorList>
    </citation>
    <scope>NUCLEOTIDE SEQUENCE [LARGE SCALE GENOMIC DNA]</scope>
    <source>
        <strain evidence="2 5">CSTR1</strain>
    </source>
</reference>
<dbReference type="GO" id="GO:0016810">
    <property type="term" value="F:hydrolase activity, acting on carbon-nitrogen (but not peptide) bonds"/>
    <property type="evidence" value="ECO:0007669"/>
    <property type="project" value="InterPro"/>
</dbReference>
<reference evidence="1" key="1">
    <citation type="journal article" date="2006" name="Nature">
        <title>Deciphering the evolution and metabolism of an anammox bacterium from a community genome.</title>
        <authorList>
            <person name="Strous M."/>
            <person name="Pelletier E."/>
            <person name="Mangenot S."/>
            <person name="Rattei T."/>
            <person name="Lehner A."/>
            <person name="Taylor M.W."/>
            <person name="Horn M."/>
            <person name="Daims H."/>
            <person name="Bartol-Mavel D."/>
            <person name="Wincker P."/>
            <person name="Barbe V."/>
            <person name="Fonknechten N."/>
            <person name="Vallenet D."/>
            <person name="Segurens B."/>
            <person name="Schenowitz-Truong C."/>
            <person name="Medigue C."/>
            <person name="Collingro A."/>
            <person name="Snel B."/>
            <person name="Dutilh B.E."/>
            <person name="OpDenCamp H.J.M."/>
            <person name="vanDerDrift C."/>
            <person name="Cirpus I."/>
            <person name="vanDePas-Schoonen K.T."/>
            <person name="Harhangi H.R."/>
            <person name="vanNiftrik L."/>
            <person name="Schmid M."/>
            <person name="Keltjens J."/>
            <person name="vanDeVossenberg J."/>
            <person name="Kartal B."/>
            <person name="Meier H."/>
            <person name="Frishman D."/>
            <person name="Huynen M.A."/>
            <person name="Mewes H."/>
            <person name="Weissenbach J."/>
            <person name="Jetten M.S.M."/>
            <person name="Wagner M."/>
            <person name="LePaslier D."/>
        </authorList>
    </citation>
    <scope>NUCLEOTIDE SEQUENCE</scope>
</reference>
<dbReference type="EMBL" id="CP049055">
    <property type="protein sequence ID" value="QII12261.1"/>
    <property type="molecule type" value="Genomic_DNA"/>
</dbReference>
<dbReference type="AlphaFoldDB" id="Q1Q5X8"/>